<organism evidence="4 5">
    <name type="scientific">Hevea brasiliensis</name>
    <name type="common">Para rubber tree</name>
    <name type="synonym">Siphonia brasiliensis</name>
    <dbReference type="NCBI Taxonomy" id="3981"/>
    <lineage>
        <taxon>Eukaryota</taxon>
        <taxon>Viridiplantae</taxon>
        <taxon>Streptophyta</taxon>
        <taxon>Embryophyta</taxon>
        <taxon>Tracheophyta</taxon>
        <taxon>Spermatophyta</taxon>
        <taxon>Magnoliopsida</taxon>
        <taxon>eudicotyledons</taxon>
        <taxon>Gunneridae</taxon>
        <taxon>Pentapetalae</taxon>
        <taxon>rosids</taxon>
        <taxon>fabids</taxon>
        <taxon>Malpighiales</taxon>
        <taxon>Euphorbiaceae</taxon>
        <taxon>Crotonoideae</taxon>
        <taxon>Micrandreae</taxon>
        <taxon>Hevea</taxon>
    </lineage>
</organism>
<evidence type="ECO:0000259" key="3">
    <source>
        <dbReference type="Pfam" id="PF17919"/>
    </source>
</evidence>
<keyword evidence="1" id="KW-0175">Coiled coil</keyword>
<feature type="domain" description="Reverse transcriptase/retrotransposon-derived protein RNase H-like" evidence="3">
    <location>
        <begin position="161"/>
        <end position="206"/>
    </location>
</feature>
<evidence type="ECO:0000256" key="1">
    <source>
        <dbReference type="SAM" id="Coils"/>
    </source>
</evidence>
<dbReference type="PANTHER" id="PTHR33064:SF37">
    <property type="entry name" value="RIBONUCLEASE H"/>
    <property type="match status" value="1"/>
</dbReference>
<dbReference type="InterPro" id="IPR043502">
    <property type="entry name" value="DNA/RNA_pol_sf"/>
</dbReference>
<evidence type="ECO:0000313" key="5">
    <source>
        <dbReference type="Proteomes" id="UP000467840"/>
    </source>
</evidence>
<feature type="region of interest" description="Disordered" evidence="2">
    <location>
        <begin position="47"/>
        <end position="67"/>
    </location>
</feature>
<evidence type="ECO:0000256" key="2">
    <source>
        <dbReference type="SAM" id="MobiDB-lite"/>
    </source>
</evidence>
<dbReference type="PANTHER" id="PTHR33064">
    <property type="entry name" value="POL PROTEIN"/>
    <property type="match status" value="1"/>
</dbReference>
<dbReference type="InterPro" id="IPR041577">
    <property type="entry name" value="RT_RNaseH_2"/>
</dbReference>
<gene>
    <name evidence="4" type="ORF">GH714_021460</name>
</gene>
<accession>A0A6A6LQK0</accession>
<dbReference type="InterPro" id="IPR051320">
    <property type="entry name" value="Viral_Replic_Matur_Polypro"/>
</dbReference>
<dbReference type="AlphaFoldDB" id="A0A6A6LQK0"/>
<dbReference type="FunFam" id="3.30.70.270:FF:000020">
    <property type="entry name" value="Transposon Tf2-6 polyprotein-like Protein"/>
    <property type="match status" value="1"/>
</dbReference>
<dbReference type="Pfam" id="PF17919">
    <property type="entry name" value="RT_RNaseH_2"/>
    <property type="match status" value="1"/>
</dbReference>
<feature type="coiled-coil region" evidence="1">
    <location>
        <begin position="15"/>
        <end position="42"/>
    </location>
</feature>
<feature type="compositionally biased region" description="Polar residues" evidence="2">
    <location>
        <begin position="49"/>
        <end position="66"/>
    </location>
</feature>
<sequence length="207" mass="22434">MGDSNELRALIRETSEQNAARVAQVEAQVQDLTRQLREFISVMGGTNGRGTDTRISGNSSRLNTATGPEERLELRQTGGMVPRSKFSFGEEQVAYLCHVISVAGVAVDTSKISAILHWPPTSIKALRGFLGLAGYYQKFICNYGQLANPLTSLLKKNSFHWIAEAATSFDALKTALSQAPVLQLPNFDDEFIIECDASGVGIGAVLQ</sequence>
<proteinExistence type="predicted"/>
<comment type="caution">
    <text evidence="4">The sequence shown here is derived from an EMBL/GenBank/DDBJ whole genome shotgun (WGS) entry which is preliminary data.</text>
</comment>
<dbReference type="EMBL" id="JAAGAX010000009">
    <property type="protein sequence ID" value="KAF2303720.1"/>
    <property type="molecule type" value="Genomic_DNA"/>
</dbReference>
<keyword evidence="5" id="KW-1185">Reference proteome</keyword>
<protein>
    <recommendedName>
        <fullName evidence="3">Reverse transcriptase/retrotransposon-derived protein RNase H-like domain-containing protein</fullName>
    </recommendedName>
</protein>
<dbReference type="InterPro" id="IPR043128">
    <property type="entry name" value="Rev_trsase/Diguanyl_cyclase"/>
</dbReference>
<reference evidence="4 5" key="1">
    <citation type="journal article" date="2020" name="Mol. Plant">
        <title>The Chromosome-Based Rubber Tree Genome Provides New Insights into Spurge Genome Evolution and Rubber Biosynthesis.</title>
        <authorList>
            <person name="Liu J."/>
            <person name="Shi C."/>
            <person name="Shi C.C."/>
            <person name="Li W."/>
            <person name="Zhang Q.J."/>
            <person name="Zhang Y."/>
            <person name="Li K."/>
            <person name="Lu H.F."/>
            <person name="Shi C."/>
            <person name="Zhu S.T."/>
            <person name="Xiao Z.Y."/>
            <person name="Nan H."/>
            <person name="Yue Y."/>
            <person name="Zhu X.G."/>
            <person name="Wu Y."/>
            <person name="Hong X.N."/>
            <person name="Fan G.Y."/>
            <person name="Tong Y."/>
            <person name="Zhang D."/>
            <person name="Mao C.L."/>
            <person name="Liu Y.L."/>
            <person name="Hao S.J."/>
            <person name="Liu W.Q."/>
            <person name="Lv M.Q."/>
            <person name="Zhang H.B."/>
            <person name="Liu Y."/>
            <person name="Hu-Tang G.R."/>
            <person name="Wang J.P."/>
            <person name="Wang J.H."/>
            <person name="Sun Y.H."/>
            <person name="Ni S.B."/>
            <person name="Chen W.B."/>
            <person name="Zhang X.C."/>
            <person name="Jiao Y.N."/>
            <person name="Eichler E.E."/>
            <person name="Li G.H."/>
            <person name="Liu X."/>
            <person name="Gao L.Z."/>
        </authorList>
    </citation>
    <scope>NUCLEOTIDE SEQUENCE [LARGE SCALE GENOMIC DNA]</scope>
    <source>
        <strain evidence="5">cv. GT1</strain>
        <tissue evidence="4">Leaf</tissue>
    </source>
</reference>
<dbReference type="SUPFAM" id="SSF56672">
    <property type="entry name" value="DNA/RNA polymerases"/>
    <property type="match status" value="1"/>
</dbReference>
<evidence type="ECO:0000313" key="4">
    <source>
        <dbReference type="EMBL" id="KAF2303720.1"/>
    </source>
</evidence>
<dbReference type="Gene3D" id="3.30.70.270">
    <property type="match status" value="1"/>
</dbReference>
<dbReference type="Proteomes" id="UP000467840">
    <property type="component" value="Chromosome 16"/>
</dbReference>
<name>A0A6A6LQK0_HEVBR</name>